<evidence type="ECO:0000256" key="5">
    <source>
        <dbReference type="ARBA" id="ARBA00023136"/>
    </source>
</evidence>
<keyword evidence="5 7" id="KW-0472">Membrane</keyword>
<feature type="transmembrane region" description="Helical" evidence="7">
    <location>
        <begin position="284"/>
        <end position="307"/>
    </location>
</feature>
<feature type="transmembrane region" description="Helical" evidence="7">
    <location>
        <begin position="20"/>
        <end position="44"/>
    </location>
</feature>
<feature type="domain" description="ABC3 transporter permease C-terminal" evidence="8">
    <location>
        <begin position="290"/>
        <end position="415"/>
    </location>
</feature>
<dbReference type="Proteomes" id="UP000001401">
    <property type="component" value="Chromosome"/>
</dbReference>
<accession>E6TXH2</accession>
<name>E6TXH2_EVAC2</name>
<dbReference type="KEGG" id="bco:Bcell_0504"/>
<feature type="transmembrane region" description="Helical" evidence="7">
    <location>
        <begin position="798"/>
        <end position="817"/>
    </location>
</feature>
<keyword evidence="3 7" id="KW-0812">Transmembrane</keyword>
<dbReference type="STRING" id="649639.Bcell_0504"/>
<dbReference type="PANTHER" id="PTHR30572">
    <property type="entry name" value="MEMBRANE COMPONENT OF TRANSPORTER-RELATED"/>
    <property type="match status" value="1"/>
</dbReference>
<dbReference type="AlphaFoldDB" id="E6TXH2"/>
<organism evidence="9 10">
    <name type="scientific">Evansella cellulosilytica (strain ATCC 21833 / DSM 2522 / FERM P-1141 / JCM 9156 / N-4)</name>
    <name type="common">Bacillus cellulosilyticus</name>
    <dbReference type="NCBI Taxonomy" id="649639"/>
    <lineage>
        <taxon>Bacteria</taxon>
        <taxon>Bacillati</taxon>
        <taxon>Bacillota</taxon>
        <taxon>Bacilli</taxon>
        <taxon>Bacillales</taxon>
        <taxon>Bacillaceae</taxon>
        <taxon>Evansella</taxon>
    </lineage>
</organism>
<evidence type="ECO:0000313" key="10">
    <source>
        <dbReference type="Proteomes" id="UP000001401"/>
    </source>
</evidence>
<gene>
    <name evidence="9" type="ordered locus">Bcell_0504</name>
</gene>
<keyword evidence="10" id="KW-1185">Reference proteome</keyword>
<feature type="domain" description="ABC3 transporter permease C-terminal" evidence="8">
    <location>
        <begin position="743"/>
        <end position="859"/>
    </location>
</feature>
<dbReference type="OrthoDB" id="9793166at2"/>
<dbReference type="GO" id="GO:0005886">
    <property type="term" value="C:plasma membrane"/>
    <property type="evidence" value="ECO:0007669"/>
    <property type="project" value="UniProtKB-SubCell"/>
</dbReference>
<evidence type="ECO:0000256" key="6">
    <source>
        <dbReference type="ARBA" id="ARBA00038076"/>
    </source>
</evidence>
<evidence type="ECO:0000256" key="1">
    <source>
        <dbReference type="ARBA" id="ARBA00004651"/>
    </source>
</evidence>
<keyword evidence="2" id="KW-1003">Cell membrane</keyword>
<dbReference type="Pfam" id="PF02687">
    <property type="entry name" value="FtsX"/>
    <property type="match status" value="2"/>
</dbReference>
<reference evidence="9 10" key="1">
    <citation type="submission" date="2010-12" db="EMBL/GenBank/DDBJ databases">
        <title>Complete sequence of Bacillus cellulosilyticus DSM 2522.</title>
        <authorList>
            <consortium name="US DOE Joint Genome Institute"/>
            <person name="Lucas S."/>
            <person name="Copeland A."/>
            <person name="Lapidus A."/>
            <person name="Cheng J.-F."/>
            <person name="Bruce D."/>
            <person name="Goodwin L."/>
            <person name="Pitluck S."/>
            <person name="Chertkov O."/>
            <person name="Detter J.C."/>
            <person name="Han C."/>
            <person name="Tapia R."/>
            <person name="Land M."/>
            <person name="Hauser L."/>
            <person name="Jeffries C."/>
            <person name="Kyrpides N."/>
            <person name="Ivanova N."/>
            <person name="Mikhailova N."/>
            <person name="Brumm P."/>
            <person name="Mead D."/>
            <person name="Woyke T."/>
        </authorList>
    </citation>
    <scope>NUCLEOTIDE SEQUENCE [LARGE SCALE GENOMIC DNA]</scope>
    <source>
        <strain evidence="10">ATCC 21833 / DSM 2522 / FERM P-1141 / JCM 9156 / N-4</strain>
    </source>
</reference>
<evidence type="ECO:0000259" key="8">
    <source>
        <dbReference type="Pfam" id="PF02687"/>
    </source>
</evidence>
<feature type="transmembrane region" description="Helical" evidence="7">
    <location>
        <begin position="385"/>
        <end position="405"/>
    </location>
</feature>
<feature type="transmembrane region" description="Helical" evidence="7">
    <location>
        <begin position="829"/>
        <end position="849"/>
    </location>
</feature>
<dbReference type="HOGENOM" id="CLU_010964_2_0_9"/>
<protein>
    <recommendedName>
        <fullName evidence="8">ABC3 transporter permease C-terminal domain-containing protein</fullName>
    </recommendedName>
</protein>
<sequence>MNIVNKLTLRHLKENKRRTLVTIIGTIISVAMITAVSTLSVSFLDLMQRHQIANNGEWHVQYENVNPEQVETMKNDDNTKDVFLTRDKGYAYLESSENEFKPYLFISEFNREGFEYFPISLVEGVLPSSNNEIIISEHIESNANVRFSIGDELILEVGKRVNEADNLTDMGQTQSFVKMDDESLEKIVNTTKETYTVVGIMERPMWEPLWAPGYTVISYLNEDTLTANDRVNASVLLKDVNQSLYENAELFAEENNISLDSIDYNRHLLRYLGVTTFDTFRATLFSLSAIIIAIIIIGSVALIYNAFSISVSERSRHLGMLSSVGATKKQKRNAVFFEGAVIGLISIPLGLLAGIGGIGITFIFINSFIEDALSIQAKLTVTVTPLSILTACIVSIITIFISAYIPAQRASKVTPIEAIRQTSDIKVTRKKVKTSNIVRKLFGIEGEIGLKNLKRNKRKYQVTVFSLIISIMLFLTVSFFTESIERSVELSNQGVNYDIELYTGEELTSEVGTIFEELKRLDGVTDYTHTTEIQSLRTWINERNLSDSLLEMVTDHPDILTDGKYQYFINIYGLHEDSFHKYTEEIGVSAEQIIWSQGLSAIVVDTHTYQDWETGAFIETKAVKTSVGETIPLFYEDWETNEELHVFDIEVAALTDTLPMGIRSSNMGGLNIIVHASILEQYMTEDFPYYPIHNLYLTSDHPMETQQQIEEIKTDSMSVYNYYQTRQQDKQAMLIISIFIYGFIVLITAISIANILNTISTSISLRKREFAMLKSVGMTPKSFNKMIRYESIFYGIKSLLYGLPISIGFMYLIHLAITQSFVYSFQLPWGSIMIVIVAVFIIVSATMLYSTSKVRKENIIETLKQENI</sequence>
<feature type="transmembrane region" description="Helical" evidence="7">
    <location>
        <begin position="460"/>
        <end position="480"/>
    </location>
</feature>
<feature type="transmembrane region" description="Helical" evidence="7">
    <location>
        <begin position="335"/>
        <end position="365"/>
    </location>
</feature>
<feature type="transmembrane region" description="Helical" evidence="7">
    <location>
        <begin position="732"/>
        <end position="756"/>
    </location>
</feature>
<keyword evidence="4 7" id="KW-1133">Transmembrane helix</keyword>
<comment type="subcellular location">
    <subcellularLocation>
        <location evidence="1">Cell membrane</location>
        <topology evidence="1">Multi-pass membrane protein</topology>
    </subcellularLocation>
</comment>
<dbReference type="EMBL" id="CP002394">
    <property type="protein sequence ID" value="ADU28786.1"/>
    <property type="molecule type" value="Genomic_DNA"/>
</dbReference>
<dbReference type="GO" id="GO:0022857">
    <property type="term" value="F:transmembrane transporter activity"/>
    <property type="evidence" value="ECO:0007669"/>
    <property type="project" value="TreeGrafter"/>
</dbReference>
<dbReference type="PANTHER" id="PTHR30572:SF4">
    <property type="entry name" value="ABC TRANSPORTER PERMEASE YTRF"/>
    <property type="match status" value="1"/>
</dbReference>
<dbReference type="InterPro" id="IPR050250">
    <property type="entry name" value="Macrolide_Exporter_MacB"/>
</dbReference>
<evidence type="ECO:0000256" key="3">
    <source>
        <dbReference type="ARBA" id="ARBA00022692"/>
    </source>
</evidence>
<evidence type="ECO:0000256" key="2">
    <source>
        <dbReference type="ARBA" id="ARBA00022475"/>
    </source>
</evidence>
<evidence type="ECO:0000313" key="9">
    <source>
        <dbReference type="EMBL" id="ADU28786.1"/>
    </source>
</evidence>
<evidence type="ECO:0000256" key="7">
    <source>
        <dbReference type="SAM" id="Phobius"/>
    </source>
</evidence>
<dbReference type="eggNOG" id="COG0577">
    <property type="taxonomic scope" value="Bacteria"/>
</dbReference>
<evidence type="ECO:0000256" key="4">
    <source>
        <dbReference type="ARBA" id="ARBA00022989"/>
    </source>
</evidence>
<comment type="similarity">
    <text evidence="6">Belongs to the ABC-4 integral membrane protein family.</text>
</comment>
<dbReference type="RefSeq" id="WP_013487127.1">
    <property type="nucleotide sequence ID" value="NC_014829.1"/>
</dbReference>
<dbReference type="InterPro" id="IPR003838">
    <property type="entry name" value="ABC3_permease_C"/>
</dbReference>
<proteinExistence type="inferred from homology"/>